<dbReference type="EMBL" id="JAGQHR010000572">
    <property type="protein sequence ID" value="MCA9729097.1"/>
    <property type="molecule type" value="Genomic_DNA"/>
</dbReference>
<dbReference type="InterPro" id="IPR018541">
    <property type="entry name" value="Ftsk_gamma"/>
</dbReference>
<dbReference type="GO" id="GO:0005524">
    <property type="term" value="F:ATP binding"/>
    <property type="evidence" value="ECO:0007669"/>
    <property type="project" value="UniProtKB-UniRule"/>
</dbReference>
<keyword evidence="2 5" id="KW-0547">Nucleotide-binding</keyword>
<dbReference type="InterPro" id="IPR003593">
    <property type="entry name" value="AAA+_ATPase"/>
</dbReference>
<feature type="region of interest" description="Disordered" evidence="6">
    <location>
        <begin position="202"/>
        <end position="314"/>
    </location>
</feature>
<dbReference type="Gene3D" id="3.40.50.300">
    <property type="entry name" value="P-loop containing nucleotide triphosphate hydrolases"/>
    <property type="match status" value="1"/>
</dbReference>
<dbReference type="InterPro" id="IPR036388">
    <property type="entry name" value="WH-like_DNA-bd_sf"/>
</dbReference>
<sequence>MTQSSALPQRRPLLGLLLVAVSLLVAGSLVSSPPWPGSHPPLGIPSDACGMVGRVTATFLLGYLGLPLALPILVLLFSLGLRAIFRRPSRPWFLLIWMAATALTFSVLASCALPHPMWGQGPSWLAGWLGSREVLGPLGAVIASGALFALLWFVGVPKLLPSPLADWSIEVAQRAAERGAEIAGAAADAARTGSAALWERFRDGRAGQGEAEDEPPRRRVRERRSVGTEGRPSEVTGKGRAREEPADDFDDADEPAPNGARDSRLPPSSAESGNGFDGGGSPSGPRIAERPVRERPAPKRRPVRSGDYTLPPLELLEEPKPQIGTVSHEEVLEKSKVLVQTLLDFGIEGRIGEVHPGPVITQYEYEPAAGVRISQVVSRADDIALALRAARIRMVAPIPGKGAIGIEVPNRLAEHIYFRSIVQETDLGDAHLPLCLGRDIRGRPQFGQLEKMPHLLVAGTTGSGKSVCLNTCIFSLLYNRTPEDLRFLMVDPKMLELTVYDGIPHLLCPVVTDARMAARMLEWMVGEMERRYRKMAAFGVRNIEGYKEKLRGKKSGTEGLEPMPYIVVVVDELADLMLTLGREIETPIARLAQMARAVGIHLILATQRPSVDVITGVIKANFPARIAFQVASKVDSRTILDTNGAESLLGRGDMLYLAPGKGEPVRLHGAFVSDADAEQLVGYLKTQPVPEPIFREDMLDEQTAGEEIDDELFVDALRLVVMQKQASVSFLQRRLKIGYSRAGRLMDLLERARAVGPHEGSKPREVLADERFLHEWLEREKQREETGV</sequence>
<evidence type="ECO:0000259" key="8">
    <source>
        <dbReference type="PROSITE" id="PS50901"/>
    </source>
</evidence>
<evidence type="ECO:0000313" key="10">
    <source>
        <dbReference type="Proteomes" id="UP000697710"/>
    </source>
</evidence>
<keyword evidence="9" id="KW-0131">Cell cycle</keyword>
<dbReference type="GO" id="GO:0003677">
    <property type="term" value="F:DNA binding"/>
    <property type="evidence" value="ECO:0007669"/>
    <property type="project" value="UniProtKB-KW"/>
</dbReference>
<feature type="binding site" evidence="5">
    <location>
        <begin position="459"/>
        <end position="466"/>
    </location>
    <ligand>
        <name>ATP</name>
        <dbReference type="ChEBI" id="CHEBI:30616"/>
    </ligand>
</feature>
<evidence type="ECO:0000256" key="6">
    <source>
        <dbReference type="SAM" id="MobiDB-lite"/>
    </source>
</evidence>
<keyword evidence="4" id="KW-0238">DNA-binding</keyword>
<name>A0A956M2R5_UNCEI</name>
<evidence type="ECO:0000256" key="2">
    <source>
        <dbReference type="ARBA" id="ARBA00022741"/>
    </source>
</evidence>
<dbReference type="InterPro" id="IPR041027">
    <property type="entry name" value="FtsK_alpha"/>
</dbReference>
<protein>
    <submittedName>
        <fullName evidence="9">Cell division protein FtsK</fullName>
    </submittedName>
</protein>
<gene>
    <name evidence="9" type="ORF">KC729_15510</name>
</gene>
<dbReference type="GO" id="GO:0051301">
    <property type="term" value="P:cell division"/>
    <property type="evidence" value="ECO:0007669"/>
    <property type="project" value="UniProtKB-KW"/>
</dbReference>
<evidence type="ECO:0000256" key="4">
    <source>
        <dbReference type="ARBA" id="ARBA00023125"/>
    </source>
</evidence>
<comment type="similarity">
    <text evidence="1">Belongs to the FtsK/SpoIIIE/SftA family.</text>
</comment>
<keyword evidence="7" id="KW-0812">Transmembrane</keyword>
<evidence type="ECO:0000256" key="1">
    <source>
        <dbReference type="ARBA" id="ARBA00006474"/>
    </source>
</evidence>
<dbReference type="Gene3D" id="1.10.10.10">
    <property type="entry name" value="Winged helix-like DNA-binding domain superfamily/Winged helix DNA-binding domain"/>
    <property type="match status" value="1"/>
</dbReference>
<feature type="compositionally biased region" description="Acidic residues" evidence="6">
    <location>
        <begin position="245"/>
        <end position="254"/>
    </location>
</feature>
<dbReference type="SMART" id="SM00843">
    <property type="entry name" value="Ftsk_gamma"/>
    <property type="match status" value="1"/>
</dbReference>
<keyword evidence="9" id="KW-0132">Cell division</keyword>
<keyword evidence="7" id="KW-0472">Membrane</keyword>
<evidence type="ECO:0000256" key="5">
    <source>
        <dbReference type="PROSITE-ProRule" id="PRU00289"/>
    </source>
</evidence>
<dbReference type="SMART" id="SM00382">
    <property type="entry name" value="AAA"/>
    <property type="match status" value="1"/>
</dbReference>
<dbReference type="Proteomes" id="UP000697710">
    <property type="component" value="Unassembled WGS sequence"/>
</dbReference>
<keyword evidence="3 5" id="KW-0067">ATP-binding</keyword>
<dbReference type="AlphaFoldDB" id="A0A956M2R5"/>
<organism evidence="9 10">
    <name type="scientific">Eiseniibacteriota bacterium</name>
    <dbReference type="NCBI Taxonomy" id="2212470"/>
    <lineage>
        <taxon>Bacteria</taxon>
        <taxon>Candidatus Eiseniibacteriota</taxon>
    </lineage>
</organism>
<dbReference type="Pfam" id="PF17854">
    <property type="entry name" value="FtsK_alpha"/>
    <property type="match status" value="1"/>
</dbReference>
<dbReference type="Gene3D" id="3.30.980.40">
    <property type="match status" value="1"/>
</dbReference>
<accession>A0A956M2R5</accession>
<feature type="transmembrane region" description="Helical" evidence="7">
    <location>
        <begin position="135"/>
        <end position="154"/>
    </location>
</feature>
<feature type="transmembrane region" description="Helical" evidence="7">
    <location>
        <begin position="55"/>
        <end position="80"/>
    </location>
</feature>
<dbReference type="InterPro" id="IPR036390">
    <property type="entry name" value="WH_DNA-bd_sf"/>
</dbReference>
<dbReference type="Pfam" id="PF09397">
    <property type="entry name" value="FtsK_gamma"/>
    <property type="match status" value="1"/>
</dbReference>
<dbReference type="InterPro" id="IPR050206">
    <property type="entry name" value="FtsK/SpoIIIE/SftA"/>
</dbReference>
<proteinExistence type="inferred from homology"/>
<dbReference type="SUPFAM" id="SSF46785">
    <property type="entry name" value="Winged helix' DNA-binding domain"/>
    <property type="match status" value="1"/>
</dbReference>
<keyword evidence="7" id="KW-1133">Transmembrane helix</keyword>
<reference evidence="9" key="2">
    <citation type="journal article" date="2021" name="Microbiome">
        <title>Successional dynamics and alternative stable states in a saline activated sludge microbial community over 9 years.</title>
        <authorList>
            <person name="Wang Y."/>
            <person name="Ye J."/>
            <person name="Ju F."/>
            <person name="Liu L."/>
            <person name="Boyd J.A."/>
            <person name="Deng Y."/>
            <person name="Parks D.H."/>
            <person name="Jiang X."/>
            <person name="Yin X."/>
            <person name="Woodcroft B.J."/>
            <person name="Tyson G.W."/>
            <person name="Hugenholtz P."/>
            <person name="Polz M.F."/>
            <person name="Zhang T."/>
        </authorList>
    </citation>
    <scope>NUCLEOTIDE SEQUENCE</scope>
    <source>
        <strain evidence="9">HKST-UBA01</strain>
    </source>
</reference>
<dbReference type="PROSITE" id="PS50901">
    <property type="entry name" value="FTSK"/>
    <property type="match status" value="1"/>
</dbReference>
<comment type="caution">
    <text evidence="9">The sequence shown here is derived from an EMBL/GenBank/DDBJ whole genome shotgun (WGS) entry which is preliminary data.</text>
</comment>
<dbReference type="Pfam" id="PF01580">
    <property type="entry name" value="FtsK_SpoIIIE"/>
    <property type="match status" value="1"/>
</dbReference>
<feature type="transmembrane region" description="Helical" evidence="7">
    <location>
        <begin position="92"/>
        <end position="115"/>
    </location>
</feature>
<feature type="domain" description="FtsK" evidence="8">
    <location>
        <begin position="442"/>
        <end position="637"/>
    </location>
</feature>
<dbReference type="PANTHER" id="PTHR22683:SF41">
    <property type="entry name" value="DNA TRANSLOCASE FTSK"/>
    <property type="match status" value="1"/>
</dbReference>
<feature type="compositionally biased region" description="Basic and acidic residues" evidence="6">
    <location>
        <begin position="287"/>
        <end position="297"/>
    </location>
</feature>
<dbReference type="PANTHER" id="PTHR22683">
    <property type="entry name" value="SPORULATION PROTEIN RELATED"/>
    <property type="match status" value="1"/>
</dbReference>
<evidence type="ECO:0000256" key="3">
    <source>
        <dbReference type="ARBA" id="ARBA00022840"/>
    </source>
</evidence>
<dbReference type="InterPro" id="IPR002543">
    <property type="entry name" value="FtsK_dom"/>
</dbReference>
<reference evidence="9" key="1">
    <citation type="submission" date="2020-04" db="EMBL/GenBank/DDBJ databases">
        <authorList>
            <person name="Zhang T."/>
        </authorList>
    </citation>
    <scope>NUCLEOTIDE SEQUENCE</scope>
    <source>
        <strain evidence="9">HKST-UBA01</strain>
    </source>
</reference>
<evidence type="ECO:0000313" key="9">
    <source>
        <dbReference type="EMBL" id="MCA9729097.1"/>
    </source>
</evidence>
<dbReference type="SUPFAM" id="SSF52540">
    <property type="entry name" value="P-loop containing nucleoside triphosphate hydrolases"/>
    <property type="match status" value="1"/>
</dbReference>
<evidence type="ECO:0000256" key="7">
    <source>
        <dbReference type="SAM" id="Phobius"/>
    </source>
</evidence>
<dbReference type="InterPro" id="IPR027417">
    <property type="entry name" value="P-loop_NTPase"/>
</dbReference>